<dbReference type="InterPro" id="IPR004875">
    <property type="entry name" value="DDE_SF_endonuclease_dom"/>
</dbReference>
<protein>
    <submittedName>
        <fullName evidence="2">AlNc14C24G2420 protein</fullName>
    </submittedName>
</protein>
<dbReference type="GO" id="GO:0003676">
    <property type="term" value="F:nucleic acid binding"/>
    <property type="evidence" value="ECO:0007669"/>
    <property type="project" value="InterPro"/>
</dbReference>
<feature type="domain" description="DDE-1" evidence="1">
    <location>
        <begin position="1"/>
        <end position="158"/>
    </location>
</feature>
<dbReference type="HOGENOM" id="CLU_077827_1_0_1"/>
<dbReference type="AlphaFoldDB" id="F0W6C1"/>
<gene>
    <name evidence="2" type="primary">AlNc14C24G2420</name>
    <name evidence="2" type="ORF">ALNC14_028070</name>
</gene>
<dbReference type="Pfam" id="PF03184">
    <property type="entry name" value="DDE_1"/>
    <property type="match status" value="1"/>
</dbReference>
<accession>F0W6C1</accession>
<name>F0W6C1_9STRA</name>
<organism evidence="2">
    <name type="scientific">Albugo laibachii Nc14</name>
    <dbReference type="NCBI Taxonomy" id="890382"/>
    <lineage>
        <taxon>Eukaryota</taxon>
        <taxon>Sar</taxon>
        <taxon>Stramenopiles</taxon>
        <taxon>Oomycota</taxon>
        <taxon>Peronosporomycetes</taxon>
        <taxon>Albuginales</taxon>
        <taxon>Albuginaceae</taxon>
        <taxon>Albugo</taxon>
    </lineage>
</organism>
<reference evidence="2" key="1">
    <citation type="journal article" date="2011" name="PLoS Biol.">
        <title>Gene gain and loss during evolution of obligate parasitism in the white rust pathogen of Arabidopsis thaliana.</title>
        <authorList>
            <person name="Kemen E."/>
            <person name="Gardiner A."/>
            <person name="Schultz-Larsen T."/>
            <person name="Kemen A.C."/>
            <person name="Balmuth A.L."/>
            <person name="Robert-Seilaniantz A."/>
            <person name="Bailey K."/>
            <person name="Holub E."/>
            <person name="Studholme D.J."/>
            <person name="Maclean D."/>
            <person name="Jones J.D."/>
        </authorList>
    </citation>
    <scope>NUCLEOTIDE SEQUENCE</scope>
</reference>
<sequence>MVACVSADGFVVPAALILPGKRLNRDVCDACNISGATILTSEAGFMTTYAMREYIAAFELAVPLPIKWPLILVFDGASSHMDLSIDAVAAAFGLRLVQLQPNASQPHHRLDVAVFRAVKTIMKEQMYSFMIATGKTAMTKKEAVQFASAAWRLRIEEKSRKHRSWLRGGRDLATFSPHDVKTSQKFQRKRFHGTATLAILACDAATYSERDFSFFSCFQQERPPQDSRCQEASLDPGRPAQRVAKSCKEAVFYLLRKIKLLKRFET</sequence>
<reference evidence="2" key="2">
    <citation type="submission" date="2011-02" db="EMBL/GenBank/DDBJ databases">
        <authorList>
            <person name="MacLean D."/>
        </authorList>
    </citation>
    <scope>NUCLEOTIDE SEQUENCE</scope>
</reference>
<evidence type="ECO:0000259" key="1">
    <source>
        <dbReference type="Pfam" id="PF03184"/>
    </source>
</evidence>
<evidence type="ECO:0000313" key="2">
    <source>
        <dbReference type="EMBL" id="CCA16664.1"/>
    </source>
</evidence>
<dbReference type="EMBL" id="FR824069">
    <property type="protein sequence ID" value="CCA16664.1"/>
    <property type="molecule type" value="Genomic_DNA"/>
</dbReference>
<proteinExistence type="predicted"/>